<organism evidence="1 2">
    <name type="scientific">Planctomyces bekefii</name>
    <dbReference type="NCBI Taxonomy" id="1653850"/>
    <lineage>
        <taxon>Bacteria</taxon>
        <taxon>Pseudomonadati</taxon>
        <taxon>Planctomycetota</taxon>
        <taxon>Planctomycetia</taxon>
        <taxon>Planctomycetales</taxon>
        <taxon>Planctomycetaceae</taxon>
        <taxon>Planctomyces</taxon>
    </lineage>
</organism>
<protein>
    <recommendedName>
        <fullName evidence="3">Phytase-like domain-containing protein</fullName>
    </recommendedName>
</protein>
<dbReference type="Proteomes" id="UP000321083">
    <property type="component" value="Unassembled WGS sequence"/>
</dbReference>
<sequence length="313" mass="34019">MCSLLGVAVWYLLVGTGLGGMSAAVLYGLADEQTEAKVESGERVCVVKDWGIAESSGLAISRRRSDCFWTHNDSGDGPRLFLVDSSGTTRGILTVATADPVDWEDLCSFELDGQSWLLVADVGDNAADRGRDRRGCRLLLLAEPELQEDSAGRVQSWRGEVRAEIEVSYPGGPRDCESVAVDVTSRTVLLVSKRPAGKAGLYSLELNLQQPRQRVELREEGSVAVPYATGMDISADGLQLVLVNPVSGVLYRRQAGEVWSEAIRREAQILTVPLRKQGESVCFESGGKSVLAGSEGRWQTVWRVQLPERAIPE</sequence>
<name>A0A5C6M675_9PLAN</name>
<dbReference type="EMBL" id="SRHE01000098">
    <property type="protein sequence ID" value="TWW10290.1"/>
    <property type="molecule type" value="Genomic_DNA"/>
</dbReference>
<proteinExistence type="predicted"/>
<reference evidence="1 2" key="1">
    <citation type="submission" date="2019-08" db="EMBL/GenBank/DDBJ databases">
        <title>100 year-old enigma solved: identification of Planctomyces bekefii, the type genus and species of the phylum Planctomycetes.</title>
        <authorList>
            <person name="Svetlana D.N."/>
            <person name="Overmann J."/>
        </authorList>
    </citation>
    <scope>NUCLEOTIDE SEQUENCE [LARGE SCALE GENOMIC DNA]</scope>
    <source>
        <strain evidence="1">Phe10_nw2017</strain>
    </source>
</reference>
<evidence type="ECO:0000313" key="1">
    <source>
        <dbReference type="EMBL" id="TWW10290.1"/>
    </source>
</evidence>
<comment type="caution">
    <text evidence="1">The sequence shown here is derived from an EMBL/GenBank/DDBJ whole genome shotgun (WGS) entry which is preliminary data.</text>
</comment>
<evidence type="ECO:0000313" key="2">
    <source>
        <dbReference type="Proteomes" id="UP000321083"/>
    </source>
</evidence>
<gene>
    <name evidence="1" type="ORF">E3A20_07090</name>
</gene>
<dbReference type="AlphaFoldDB" id="A0A5C6M675"/>
<keyword evidence="2" id="KW-1185">Reference proteome</keyword>
<evidence type="ECO:0008006" key="3">
    <source>
        <dbReference type="Google" id="ProtNLM"/>
    </source>
</evidence>
<accession>A0A5C6M675</accession>
<reference evidence="1 2" key="2">
    <citation type="submission" date="2019-08" db="EMBL/GenBank/DDBJ databases">
        <authorList>
            <person name="Henke P."/>
        </authorList>
    </citation>
    <scope>NUCLEOTIDE SEQUENCE [LARGE SCALE GENOMIC DNA]</scope>
    <source>
        <strain evidence="1">Phe10_nw2017</strain>
    </source>
</reference>